<evidence type="ECO:0000256" key="1">
    <source>
        <dbReference type="ARBA" id="ARBA00004613"/>
    </source>
</evidence>
<dbReference type="GO" id="GO:0005179">
    <property type="term" value="F:hormone activity"/>
    <property type="evidence" value="ECO:0007669"/>
    <property type="project" value="UniProtKB-KW"/>
</dbReference>
<keyword evidence="7" id="KW-1185">Reference proteome</keyword>
<protein>
    <submittedName>
        <fullName evidence="6">(Atlantic silverside) hypothetical protein</fullName>
    </submittedName>
</protein>
<feature type="domain" description="Glucagon / GIP / secretin / VIP family" evidence="5">
    <location>
        <begin position="119"/>
        <end position="141"/>
    </location>
</feature>
<keyword evidence="3" id="KW-0964">Secreted</keyword>
<dbReference type="PROSITE" id="PS00260">
    <property type="entry name" value="GLUCAGON"/>
    <property type="match status" value="1"/>
</dbReference>
<comment type="subcellular location">
    <subcellularLocation>
        <location evidence="1">Secreted</location>
    </subcellularLocation>
</comment>
<name>A0A8S4C221_9TELE</name>
<accession>A0A8S4C221</accession>
<dbReference type="GO" id="GO:0005576">
    <property type="term" value="C:extracellular region"/>
    <property type="evidence" value="ECO:0007669"/>
    <property type="project" value="UniProtKB-SubCell"/>
</dbReference>
<comment type="similarity">
    <text evidence="2">Belongs to the glucagon family.</text>
</comment>
<evidence type="ECO:0000256" key="4">
    <source>
        <dbReference type="ARBA" id="ARBA00022702"/>
    </source>
</evidence>
<dbReference type="SMART" id="SM00070">
    <property type="entry name" value="GLUCA"/>
    <property type="match status" value="1"/>
</dbReference>
<evidence type="ECO:0000256" key="3">
    <source>
        <dbReference type="ARBA" id="ARBA00022525"/>
    </source>
</evidence>
<keyword evidence="4" id="KW-0372">Hormone</keyword>
<sequence>MQCFCRLPFVSPSSLPPLPALPPLQTVAKHPYPKVRRDFSVVSSIVHCTFSRQASTTPLSREIKFPKGDLRMKLIMWCVVVVFLCSRTKEMVMDKTTSSRWESYQIEKGENFIRHLKRHSDGTFANDLTNYFDKKKAKDFVEWLTNIKREGCREELLEIAAEA</sequence>
<reference evidence="6" key="1">
    <citation type="submission" date="2021-05" db="EMBL/GenBank/DDBJ databases">
        <authorList>
            <person name="Tigano A."/>
        </authorList>
    </citation>
    <scope>NUCLEOTIDE SEQUENCE</scope>
</reference>
<dbReference type="InterPro" id="IPR015550">
    <property type="entry name" value="Glucagon"/>
</dbReference>
<dbReference type="Pfam" id="PF00123">
    <property type="entry name" value="Hormone_2"/>
    <property type="match status" value="1"/>
</dbReference>
<dbReference type="InterPro" id="IPR000532">
    <property type="entry name" value="Glucagon_GIP_secretin_VIP"/>
</dbReference>
<dbReference type="AlphaFoldDB" id="A0A8S4C221"/>
<dbReference type="EMBL" id="CAJRST010041110">
    <property type="protein sequence ID" value="CAG6021368.1"/>
    <property type="molecule type" value="Genomic_DNA"/>
</dbReference>
<dbReference type="Gene3D" id="6.10.250.590">
    <property type="match status" value="1"/>
</dbReference>
<evidence type="ECO:0000313" key="6">
    <source>
        <dbReference type="EMBL" id="CAG6021368.1"/>
    </source>
</evidence>
<proteinExistence type="inferred from homology"/>
<evidence type="ECO:0000259" key="5">
    <source>
        <dbReference type="PROSITE" id="PS00260"/>
    </source>
</evidence>
<comment type="caution">
    <text evidence="6">The sequence shown here is derived from an EMBL/GenBank/DDBJ whole genome shotgun (WGS) entry which is preliminary data.</text>
</comment>
<gene>
    <name evidence="6" type="ORF">MMEN_LOCUS21577</name>
</gene>
<dbReference type="OrthoDB" id="9904258at2759"/>
<evidence type="ECO:0000313" key="7">
    <source>
        <dbReference type="Proteomes" id="UP000677803"/>
    </source>
</evidence>
<dbReference type="PANTHER" id="PTHR11418:SF0">
    <property type="entry name" value="PRO-GLUCAGON"/>
    <property type="match status" value="1"/>
</dbReference>
<dbReference type="Proteomes" id="UP000677803">
    <property type="component" value="Unassembled WGS sequence"/>
</dbReference>
<organism evidence="6 7">
    <name type="scientific">Menidia menidia</name>
    <name type="common">Atlantic silverside</name>
    <dbReference type="NCBI Taxonomy" id="238744"/>
    <lineage>
        <taxon>Eukaryota</taxon>
        <taxon>Metazoa</taxon>
        <taxon>Chordata</taxon>
        <taxon>Craniata</taxon>
        <taxon>Vertebrata</taxon>
        <taxon>Euteleostomi</taxon>
        <taxon>Actinopterygii</taxon>
        <taxon>Neopterygii</taxon>
        <taxon>Teleostei</taxon>
        <taxon>Neoteleostei</taxon>
        <taxon>Acanthomorphata</taxon>
        <taxon>Ovalentaria</taxon>
        <taxon>Atherinomorphae</taxon>
        <taxon>Atheriniformes</taxon>
        <taxon>Atherinopsidae</taxon>
        <taxon>Menidiinae</taxon>
        <taxon>Menidia</taxon>
    </lineage>
</organism>
<evidence type="ECO:0000256" key="2">
    <source>
        <dbReference type="ARBA" id="ARBA00008369"/>
    </source>
</evidence>
<dbReference type="PANTHER" id="PTHR11418">
    <property type="entry name" value="GLUCAGON"/>
    <property type="match status" value="1"/>
</dbReference>